<dbReference type="InterPro" id="IPR003653">
    <property type="entry name" value="Peptidase_C48_C"/>
</dbReference>
<feature type="compositionally biased region" description="Acidic residues" evidence="4">
    <location>
        <begin position="245"/>
        <end position="258"/>
    </location>
</feature>
<evidence type="ECO:0000256" key="4">
    <source>
        <dbReference type="SAM" id="MobiDB-lite"/>
    </source>
</evidence>
<name>A0ABR1LY09_9PEZI</name>
<reference evidence="6 7" key="1">
    <citation type="submission" date="2024-04" db="EMBL/GenBank/DDBJ databases">
        <title>Phyllosticta paracitricarpa is synonymous to the EU quarantine fungus P. citricarpa based on phylogenomic analyses.</title>
        <authorList>
            <consortium name="Lawrence Berkeley National Laboratory"/>
            <person name="Van ingen-buijs V.A."/>
            <person name="Van westerhoven A.C."/>
            <person name="Haridas S."/>
            <person name="Skiadas P."/>
            <person name="Martin F."/>
            <person name="Groenewald J.Z."/>
            <person name="Crous P.W."/>
            <person name="Seidl M.F."/>
        </authorList>
    </citation>
    <scope>NUCLEOTIDE SEQUENCE [LARGE SCALE GENOMIC DNA]</scope>
    <source>
        <strain evidence="6 7">CPC 17464</strain>
    </source>
</reference>
<evidence type="ECO:0000313" key="7">
    <source>
        <dbReference type="Proteomes" id="UP001360953"/>
    </source>
</evidence>
<feature type="compositionally biased region" description="Acidic residues" evidence="4">
    <location>
        <begin position="223"/>
        <end position="237"/>
    </location>
</feature>
<feature type="region of interest" description="Disordered" evidence="4">
    <location>
        <begin position="329"/>
        <end position="452"/>
    </location>
</feature>
<comment type="caution">
    <text evidence="6">The sequence shown here is derived from an EMBL/GenBank/DDBJ whole genome shotgun (WGS) entry which is preliminary data.</text>
</comment>
<evidence type="ECO:0000259" key="5">
    <source>
        <dbReference type="Pfam" id="PF02902"/>
    </source>
</evidence>
<evidence type="ECO:0000256" key="1">
    <source>
        <dbReference type="ARBA" id="ARBA00005234"/>
    </source>
</evidence>
<comment type="similarity">
    <text evidence="1">Belongs to the peptidase C48 family.</text>
</comment>
<evidence type="ECO:0000313" key="6">
    <source>
        <dbReference type="EMBL" id="KAK7540070.1"/>
    </source>
</evidence>
<feature type="compositionally biased region" description="Basic and acidic residues" evidence="4">
    <location>
        <begin position="396"/>
        <end position="410"/>
    </location>
</feature>
<feature type="compositionally biased region" description="Low complexity" evidence="4">
    <location>
        <begin position="279"/>
        <end position="289"/>
    </location>
</feature>
<keyword evidence="2" id="KW-0645">Protease</keyword>
<evidence type="ECO:0000256" key="2">
    <source>
        <dbReference type="ARBA" id="ARBA00022670"/>
    </source>
</evidence>
<dbReference type="Proteomes" id="UP001360953">
    <property type="component" value="Unassembled WGS sequence"/>
</dbReference>
<keyword evidence="7" id="KW-1185">Reference proteome</keyword>
<dbReference type="Gene3D" id="3.40.395.10">
    <property type="entry name" value="Adenoviral Proteinase, Chain A"/>
    <property type="match status" value="1"/>
</dbReference>
<sequence length="802" mass="87776">MAAPADSVSIQDDADQLDDAVRVHATRLLRSYVCLKNRHEQPIDQKLHPKVAPIIEAYKNLTPKKYNRVAAGIRSLSNLWAVPETDLQQIFPITSTTFLSRLQKVATTTSLEDALPKLLESRDARRHNTEKSRMPRSRAWVPSDVEILERKPEQEQAPVKKRPLPDDAESQPVAKSPRRTRHQRAHSTPASMGSKALKARSSPLDFKFKLRSGAQRQPPAPEPEPEPDNVSTSEDDDMGLHDDTEGGDGDTASEDGDQDQQNMDLGGDTQAGDWDTASEDSGASSGSDSPAVEHGRHVNALPSPGPGDESFLTNDNDSLLFSSLSAASATLEEPAYIRHPFGPRPEHEERIKKARAASSRRFLASIQRDIGKQAAKASSEQSAEAQGSKSGQEAGSEVKLDETGLKRAAGDEQASTKTLDNCEMLDNVAGPETKHEESGPKRADGDNPKDSFQPLIAGEMVDDVVMHQALSVICAAPGWQCIDPLLTTPPWVGTNITISGSTMLALNLDLASYSHWCLIVLDSSRKEADMFDSASSFAHFNAAKTRLGQLFRRRVPQENWEEWRLVERSAVQQRGSVDCGVYVLVFALYLRAHVPMPSAVNAVFWRHALYSLLSESPCTLPDEMIDLGSPGPGPSQGRMSVKDAMTQQRNYCKQVAQKLAAQREASIARRAVITTNARDCSRAMNTLASDISALQRTMAEEQASFNVQIEERNQVGASLRAFSKRNAALEDAIAAEVASIKSQVLRLQQDRRRYGGFVSGARRACKFASDISEPKDARSTTDGALAAVEDFVKRLDSLLEQT</sequence>
<feature type="compositionally biased region" description="Low complexity" evidence="4">
    <location>
        <begin position="372"/>
        <end position="390"/>
    </location>
</feature>
<dbReference type="Pfam" id="PF02902">
    <property type="entry name" value="Peptidase_C48"/>
    <property type="match status" value="1"/>
</dbReference>
<organism evidence="6 7">
    <name type="scientific">Phyllosticta citribraziliensis</name>
    <dbReference type="NCBI Taxonomy" id="989973"/>
    <lineage>
        <taxon>Eukaryota</taxon>
        <taxon>Fungi</taxon>
        <taxon>Dikarya</taxon>
        <taxon>Ascomycota</taxon>
        <taxon>Pezizomycotina</taxon>
        <taxon>Dothideomycetes</taxon>
        <taxon>Dothideomycetes incertae sedis</taxon>
        <taxon>Botryosphaeriales</taxon>
        <taxon>Phyllostictaceae</taxon>
        <taxon>Phyllosticta</taxon>
    </lineage>
</organism>
<dbReference type="GeneID" id="92036508"/>
<gene>
    <name evidence="6" type="ORF">J3D65DRAFT_676130</name>
</gene>
<dbReference type="EMBL" id="JBBPEH010000004">
    <property type="protein sequence ID" value="KAK7540070.1"/>
    <property type="molecule type" value="Genomic_DNA"/>
</dbReference>
<proteinExistence type="inferred from homology"/>
<feature type="compositionally biased region" description="Basic and acidic residues" evidence="4">
    <location>
        <begin position="432"/>
        <end position="449"/>
    </location>
</feature>
<feature type="region of interest" description="Disordered" evidence="4">
    <location>
        <begin position="122"/>
        <end position="315"/>
    </location>
</feature>
<dbReference type="RefSeq" id="XP_066657341.1">
    <property type="nucleotide sequence ID" value="XM_066803602.1"/>
</dbReference>
<keyword evidence="3" id="KW-0378">Hydrolase</keyword>
<feature type="compositionally biased region" description="Basic residues" evidence="4">
    <location>
        <begin position="176"/>
        <end position="185"/>
    </location>
</feature>
<feature type="compositionally biased region" description="Basic and acidic residues" evidence="4">
    <location>
        <begin position="122"/>
        <end position="133"/>
    </location>
</feature>
<evidence type="ECO:0000256" key="3">
    <source>
        <dbReference type="ARBA" id="ARBA00022801"/>
    </source>
</evidence>
<accession>A0ABR1LY09</accession>
<feature type="compositionally biased region" description="Low complexity" evidence="4">
    <location>
        <begin position="356"/>
        <end position="365"/>
    </location>
</feature>
<dbReference type="SUPFAM" id="SSF54001">
    <property type="entry name" value="Cysteine proteinases"/>
    <property type="match status" value="1"/>
</dbReference>
<dbReference type="InterPro" id="IPR038765">
    <property type="entry name" value="Papain-like_cys_pep_sf"/>
</dbReference>
<protein>
    <recommendedName>
        <fullName evidence="5">Ubiquitin-like protease family profile domain-containing protein</fullName>
    </recommendedName>
</protein>
<feature type="domain" description="Ubiquitin-like protease family profile" evidence="5">
    <location>
        <begin position="514"/>
        <end position="595"/>
    </location>
</feature>